<name>A0A9W7XBU4_9POAL</name>
<organism evidence="2 3">
    <name type="scientific">Paspalum vaginatum</name>
    <name type="common">seashore paspalum</name>
    <dbReference type="NCBI Taxonomy" id="158149"/>
    <lineage>
        <taxon>Eukaryota</taxon>
        <taxon>Viridiplantae</taxon>
        <taxon>Streptophyta</taxon>
        <taxon>Embryophyta</taxon>
        <taxon>Tracheophyta</taxon>
        <taxon>Spermatophyta</taxon>
        <taxon>Magnoliopsida</taxon>
        <taxon>Liliopsida</taxon>
        <taxon>Poales</taxon>
        <taxon>Poaceae</taxon>
        <taxon>PACMAD clade</taxon>
        <taxon>Panicoideae</taxon>
        <taxon>Andropogonodae</taxon>
        <taxon>Paspaleae</taxon>
        <taxon>Paspalinae</taxon>
        <taxon>Paspalum</taxon>
    </lineage>
</organism>
<keyword evidence="3" id="KW-1185">Reference proteome</keyword>
<feature type="region of interest" description="Disordered" evidence="1">
    <location>
        <begin position="306"/>
        <end position="353"/>
    </location>
</feature>
<dbReference type="Proteomes" id="UP001164776">
    <property type="component" value="Unassembled WGS sequence"/>
</dbReference>
<dbReference type="EMBL" id="MU629440">
    <property type="protein sequence ID" value="KAJ1257145.1"/>
    <property type="molecule type" value="Genomic_DNA"/>
</dbReference>
<dbReference type="AlphaFoldDB" id="A0A9W7XBU4"/>
<evidence type="ECO:0000256" key="1">
    <source>
        <dbReference type="SAM" id="MobiDB-lite"/>
    </source>
</evidence>
<comment type="caution">
    <text evidence="2">The sequence shown here is derived from an EMBL/GenBank/DDBJ whole genome shotgun (WGS) entry which is preliminary data.</text>
</comment>
<evidence type="ECO:0000313" key="3">
    <source>
        <dbReference type="Proteomes" id="UP001164776"/>
    </source>
</evidence>
<feature type="compositionally biased region" description="Pro residues" evidence="1">
    <location>
        <begin position="415"/>
        <end position="433"/>
    </location>
</feature>
<dbReference type="OrthoDB" id="690292at2759"/>
<sequence length="559" mass="58872">MVFQRASATEFILLLPDEATTLRVLDGGRTVISPPLRLHITRWTRLFRSSGVAVADPVDVEIGGIPAHAWDMESAVLLLDEFCLVGEVAADTQDHRDVFRLRAWSSQPELIPEAMELFVEEPHVGVDDGAARALSYPVIISTALSSPPAVTGLPQPPPPANNDSRRRQWRRRHTPLANDSSAGPSAVAAPTRGPARVPVHSRLGTGHHARVDGETARDSADWASPLGCDCSGAGHEDLEGAAVNTAPERGLVVTARAMVLCRPSEASPLARSTIGPSACWHGPDPSSRPVVEPMFGAPLGLVVPARDVPMPGASQAPTTPTSARSDAPPTAASPPPLAADYPEWGGLPSSAAPLAEDDLAGMASPPAACLSEEATPVIPLQASSPDLAVGQPKVYSRRRCRQTLATSPQAAPSPLLVPPPAPPSPAPPSPPAVSPTSVARHELISKITRPIDSILQLPCVPKRRSKTRPPCSVPRRSRRVAGVGPCSPGPVISEAQKRVIRSLGFPVVNEHIDADTQDQYSKLFCNPISDSQLVALAAIFGWTVEDGLEVRLAAPLEGL</sequence>
<evidence type="ECO:0008006" key="4">
    <source>
        <dbReference type="Google" id="ProtNLM"/>
    </source>
</evidence>
<feature type="region of interest" description="Disordered" evidence="1">
    <location>
        <begin position="389"/>
        <end position="438"/>
    </location>
</feature>
<feature type="region of interest" description="Disordered" evidence="1">
    <location>
        <begin position="465"/>
        <end position="485"/>
    </location>
</feature>
<accession>A0A9W7XBU4</accession>
<proteinExistence type="predicted"/>
<gene>
    <name evidence="2" type="ORF">BS78_K193800</name>
</gene>
<feature type="region of interest" description="Disordered" evidence="1">
    <location>
        <begin position="146"/>
        <end position="201"/>
    </location>
</feature>
<protein>
    <recommendedName>
        <fullName evidence="4">DUF4283 domain-containing protein</fullName>
    </recommendedName>
</protein>
<feature type="compositionally biased region" description="Low complexity" evidence="1">
    <location>
        <begin position="316"/>
        <end position="330"/>
    </location>
</feature>
<evidence type="ECO:0000313" key="2">
    <source>
        <dbReference type="EMBL" id="KAJ1257145.1"/>
    </source>
</evidence>
<reference evidence="2 3" key="1">
    <citation type="submission" date="2022-10" db="EMBL/GenBank/DDBJ databases">
        <title>WGS assembly of Paspalum vaginatum 540-79.</title>
        <authorList>
            <person name="Sun G."/>
            <person name="Wase N."/>
            <person name="Shu S."/>
            <person name="Jenkins J."/>
            <person name="Zhou B."/>
            <person name="Torres-Rodriguez J."/>
            <person name="Chen C."/>
            <person name="Sandor L."/>
            <person name="Plott C."/>
            <person name="Yoshinga Y."/>
            <person name="Daum C."/>
            <person name="Qi P."/>
            <person name="Barry K."/>
            <person name="Lipzen A."/>
            <person name="Berry L."/>
            <person name="Pedersen C."/>
            <person name="Gottilla T."/>
            <person name="Foltz A."/>
            <person name="Yu H."/>
            <person name="O'Malley R."/>
            <person name="Zhang C."/>
            <person name="Devos K."/>
            <person name="Sigmon B."/>
            <person name="Yu B."/>
            <person name="Obata T."/>
            <person name="Schmutz J."/>
            <person name="Schnable J."/>
        </authorList>
    </citation>
    <scope>NUCLEOTIDE SEQUENCE [LARGE SCALE GENOMIC DNA]</scope>
    <source>
        <strain evidence="3">cv. 540-79</strain>
    </source>
</reference>